<proteinExistence type="predicted"/>
<feature type="region of interest" description="Disordered" evidence="7">
    <location>
        <begin position="519"/>
        <end position="540"/>
    </location>
</feature>
<feature type="transmembrane region" description="Helical" evidence="8">
    <location>
        <begin position="115"/>
        <end position="136"/>
    </location>
</feature>
<dbReference type="Gene3D" id="1.20.1720.10">
    <property type="entry name" value="Multidrug resistance protein D"/>
    <property type="match status" value="1"/>
</dbReference>
<feature type="transmembrane region" description="Helical" evidence="8">
    <location>
        <begin position="208"/>
        <end position="229"/>
    </location>
</feature>
<protein>
    <submittedName>
        <fullName evidence="10">Putative multidrug resistance protein MdtD</fullName>
    </submittedName>
</protein>
<dbReference type="CDD" id="cd17321">
    <property type="entry name" value="MFS_MMR_MDR_like"/>
    <property type="match status" value="1"/>
</dbReference>
<dbReference type="InterPro" id="IPR011701">
    <property type="entry name" value="MFS"/>
</dbReference>
<accession>A0A7K0DVG2</accession>
<dbReference type="Pfam" id="PF07690">
    <property type="entry name" value="MFS_1"/>
    <property type="match status" value="1"/>
</dbReference>
<feature type="transmembrane region" description="Helical" evidence="8">
    <location>
        <begin position="176"/>
        <end position="196"/>
    </location>
</feature>
<dbReference type="SUPFAM" id="SSF103473">
    <property type="entry name" value="MFS general substrate transporter"/>
    <property type="match status" value="1"/>
</dbReference>
<evidence type="ECO:0000256" key="8">
    <source>
        <dbReference type="SAM" id="Phobius"/>
    </source>
</evidence>
<feature type="transmembrane region" description="Helical" evidence="8">
    <location>
        <begin position="309"/>
        <end position="331"/>
    </location>
</feature>
<evidence type="ECO:0000256" key="5">
    <source>
        <dbReference type="ARBA" id="ARBA00022989"/>
    </source>
</evidence>
<evidence type="ECO:0000313" key="10">
    <source>
        <dbReference type="EMBL" id="MQY29749.1"/>
    </source>
</evidence>
<keyword evidence="5 8" id="KW-1133">Transmembrane helix</keyword>
<evidence type="ECO:0000256" key="7">
    <source>
        <dbReference type="SAM" id="MobiDB-lite"/>
    </source>
</evidence>
<dbReference type="PROSITE" id="PS50850">
    <property type="entry name" value="MFS"/>
    <property type="match status" value="1"/>
</dbReference>
<dbReference type="PRINTS" id="PR01036">
    <property type="entry name" value="TCRTETB"/>
</dbReference>
<keyword evidence="4 8" id="KW-0812">Transmembrane</keyword>
<dbReference type="GO" id="GO:0005886">
    <property type="term" value="C:plasma membrane"/>
    <property type="evidence" value="ECO:0007669"/>
    <property type="project" value="UniProtKB-SubCell"/>
</dbReference>
<evidence type="ECO:0000313" key="11">
    <source>
        <dbReference type="Proteomes" id="UP000431401"/>
    </source>
</evidence>
<feature type="transmembrane region" description="Helical" evidence="8">
    <location>
        <begin position="241"/>
        <end position="260"/>
    </location>
</feature>
<reference evidence="10 11" key="1">
    <citation type="submission" date="2019-10" db="EMBL/GenBank/DDBJ databases">
        <title>Nocardia macrotermitis sp. nov. and Nocardia aurantia sp. nov., isolated from the gut of fungus growing-termite Macrotermes natalensis.</title>
        <authorList>
            <person name="Benndorf R."/>
            <person name="Schwitalla J."/>
            <person name="Martin K."/>
            <person name="De Beer W."/>
            <person name="Kaster A.-K."/>
            <person name="Vollmers J."/>
            <person name="Poulsen M."/>
            <person name="Beemelmanns C."/>
        </authorList>
    </citation>
    <scope>NUCLEOTIDE SEQUENCE [LARGE SCALE GENOMIC DNA]</scope>
    <source>
        <strain evidence="10 11">RB56</strain>
    </source>
</reference>
<dbReference type="InterPro" id="IPR036259">
    <property type="entry name" value="MFS_trans_sf"/>
</dbReference>
<feature type="transmembrane region" description="Helical" evidence="8">
    <location>
        <begin position="491"/>
        <end position="510"/>
    </location>
</feature>
<dbReference type="PANTHER" id="PTHR42718:SF49">
    <property type="entry name" value="EXPORT PROTEIN"/>
    <property type="match status" value="1"/>
</dbReference>
<feature type="transmembrane region" description="Helical" evidence="8">
    <location>
        <begin position="90"/>
        <end position="109"/>
    </location>
</feature>
<feature type="transmembrane region" description="Helical" evidence="8">
    <location>
        <begin position="281"/>
        <end position="303"/>
    </location>
</feature>
<comment type="caution">
    <text evidence="10">The sequence shown here is derived from an EMBL/GenBank/DDBJ whole genome shotgun (WGS) entry which is preliminary data.</text>
</comment>
<feature type="transmembrane region" description="Helical" evidence="8">
    <location>
        <begin position="368"/>
        <end position="385"/>
    </location>
</feature>
<feature type="domain" description="Major facilitator superfamily (MFS) profile" evidence="9">
    <location>
        <begin position="24"/>
        <end position="514"/>
    </location>
</feature>
<feature type="transmembrane region" description="Helical" evidence="8">
    <location>
        <begin position="343"/>
        <end position="362"/>
    </location>
</feature>
<evidence type="ECO:0000256" key="6">
    <source>
        <dbReference type="ARBA" id="ARBA00023136"/>
    </source>
</evidence>
<dbReference type="InterPro" id="IPR020846">
    <property type="entry name" value="MFS_dom"/>
</dbReference>
<feature type="transmembrane region" description="Helical" evidence="8">
    <location>
        <begin position="148"/>
        <end position="170"/>
    </location>
</feature>
<keyword evidence="3" id="KW-1003">Cell membrane</keyword>
<evidence type="ECO:0000256" key="2">
    <source>
        <dbReference type="ARBA" id="ARBA00022448"/>
    </source>
</evidence>
<evidence type="ECO:0000259" key="9">
    <source>
        <dbReference type="PROSITE" id="PS50850"/>
    </source>
</evidence>
<evidence type="ECO:0000256" key="1">
    <source>
        <dbReference type="ARBA" id="ARBA00004651"/>
    </source>
</evidence>
<evidence type="ECO:0000256" key="3">
    <source>
        <dbReference type="ARBA" id="ARBA00022475"/>
    </source>
</evidence>
<dbReference type="InterPro" id="IPR004638">
    <property type="entry name" value="EmrB-like"/>
</dbReference>
<dbReference type="Proteomes" id="UP000431401">
    <property type="component" value="Unassembled WGS sequence"/>
</dbReference>
<dbReference type="NCBIfam" id="TIGR00711">
    <property type="entry name" value="efflux_EmrB"/>
    <property type="match status" value="1"/>
</dbReference>
<feature type="transmembrane region" description="Helical" evidence="8">
    <location>
        <begin position="58"/>
        <end position="78"/>
    </location>
</feature>
<dbReference type="EMBL" id="WEGI01000012">
    <property type="protein sequence ID" value="MQY29749.1"/>
    <property type="molecule type" value="Genomic_DNA"/>
</dbReference>
<sequence length="540" mass="55830">MTVSDSRANAPQPEGRLSDNAVWTLVVVSVATFMLMLDLTVVNVALPDIRKSFDSSFSALQWVLDAYALGLAAILLAAGSLADRIGRKKVFDVGLVVFVIASLVCGLAQNDLTLILARFVQGLGGAILFAVGPALIGNEFHGKQRGMAFGVFGGVAGLAIAFGPLIGGGLAESAGWRWIFLINIPLTLAALAVGYTKVRESRGTTPPPVDWSGMVTFSAGLFFLVLAFMRGQADGWTSAQIIAYFVIAIVLLIVFAGLQISRPGRAMFDLTLFRNRTFNGLSIVTALCAIAVMSALFLLISYVQNVLGYSAFGAGVRLLPLTILMFVAAAASGSLVAKVAPSVIIGGSQLFITAGLACVLFVSDHSGWTALIPAMALIGIGMGMFSTPRGAFAIAVTTPDKSGMASGVNETFQQSGLAVGIAALGAYFQNRVNAAYNSTDIAAQLHDKAPGLGDVISAGGGREAAQSLPAQAAEQFQHAATSAYVSGLHHMMAVAAVIAAISAVVGVFLLRRSDLDESALANPGVPPEAAADPVRGVSAH</sequence>
<dbReference type="Gene3D" id="1.20.1250.20">
    <property type="entry name" value="MFS general substrate transporter like domains"/>
    <property type="match status" value="1"/>
</dbReference>
<evidence type="ECO:0000256" key="4">
    <source>
        <dbReference type="ARBA" id="ARBA00022692"/>
    </source>
</evidence>
<comment type="subcellular location">
    <subcellularLocation>
        <location evidence="1">Cell membrane</location>
        <topology evidence="1">Multi-pass membrane protein</topology>
    </subcellularLocation>
</comment>
<dbReference type="AlphaFoldDB" id="A0A7K0DVG2"/>
<dbReference type="PANTHER" id="PTHR42718">
    <property type="entry name" value="MAJOR FACILITATOR SUPERFAMILY MULTIDRUG TRANSPORTER MFSC"/>
    <property type="match status" value="1"/>
</dbReference>
<dbReference type="RefSeq" id="WP_319943567.1">
    <property type="nucleotide sequence ID" value="NZ_WEGI01000012.1"/>
</dbReference>
<feature type="transmembrane region" description="Helical" evidence="8">
    <location>
        <begin position="21"/>
        <end position="46"/>
    </location>
</feature>
<name>A0A7K0DVG2_9NOCA</name>
<dbReference type="GO" id="GO:0022857">
    <property type="term" value="F:transmembrane transporter activity"/>
    <property type="evidence" value="ECO:0007669"/>
    <property type="project" value="InterPro"/>
</dbReference>
<keyword evidence="2" id="KW-0813">Transport</keyword>
<keyword evidence="6 8" id="KW-0472">Membrane</keyword>
<gene>
    <name evidence="10" type="primary">mdtD_13</name>
    <name evidence="10" type="ORF">NRB56_53420</name>
</gene>
<organism evidence="10 11">
    <name type="scientific">Nocardia aurantia</name>
    <dbReference type="NCBI Taxonomy" id="2585199"/>
    <lineage>
        <taxon>Bacteria</taxon>
        <taxon>Bacillati</taxon>
        <taxon>Actinomycetota</taxon>
        <taxon>Actinomycetes</taxon>
        <taxon>Mycobacteriales</taxon>
        <taxon>Nocardiaceae</taxon>
        <taxon>Nocardia</taxon>
    </lineage>
</organism>
<keyword evidence="11" id="KW-1185">Reference proteome</keyword>